<proteinExistence type="predicted"/>
<dbReference type="EMBL" id="CP000597">
    <property type="protein sequence ID" value="ABP00591.1"/>
    <property type="molecule type" value="Genomic_DNA"/>
</dbReference>
<keyword evidence="1" id="KW-1133">Transmembrane helix</keyword>
<keyword evidence="1" id="KW-0472">Membrane</keyword>
<dbReference type="Gramene" id="ABP00591">
    <property type="protein sequence ID" value="ABP00591"/>
    <property type="gene ID" value="OSTLU_18773"/>
</dbReference>
<keyword evidence="1" id="KW-0812">Transmembrane</keyword>
<accession>A4SA30</accession>
<dbReference type="OrthoDB" id="498843at2759"/>
<keyword evidence="3" id="KW-1185">Reference proteome</keyword>
<gene>
    <name evidence="2" type="ORF">OSTLU_18773</name>
</gene>
<evidence type="ECO:0000313" key="3">
    <source>
        <dbReference type="Proteomes" id="UP000001568"/>
    </source>
</evidence>
<dbReference type="AlphaFoldDB" id="A4SA30"/>
<dbReference type="GeneID" id="5006229"/>
<dbReference type="RefSeq" id="XP_001422274.1">
    <property type="nucleotide sequence ID" value="XM_001422237.1"/>
</dbReference>
<organism evidence="2 3">
    <name type="scientific">Ostreococcus lucimarinus (strain CCE9901)</name>
    <dbReference type="NCBI Taxonomy" id="436017"/>
    <lineage>
        <taxon>Eukaryota</taxon>
        <taxon>Viridiplantae</taxon>
        <taxon>Chlorophyta</taxon>
        <taxon>Mamiellophyceae</taxon>
        <taxon>Mamiellales</taxon>
        <taxon>Bathycoccaceae</taxon>
        <taxon>Ostreococcus</taxon>
    </lineage>
</organism>
<name>A4SA30_OSTLU</name>
<dbReference type="KEGG" id="olu:OSTLU_18773"/>
<dbReference type="HOGENOM" id="CLU_344971_0_0_1"/>
<protein>
    <submittedName>
        <fullName evidence="2">Uncharacterized protein</fullName>
    </submittedName>
</protein>
<dbReference type="Proteomes" id="UP000001568">
    <property type="component" value="Chromosome 17"/>
</dbReference>
<evidence type="ECO:0000256" key="1">
    <source>
        <dbReference type="SAM" id="Phobius"/>
    </source>
</evidence>
<sequence length="820" mass="88340">MGVMSACGVGANALTHISTLAGSYKLNTLSTTTESVNGGNAHTSIENALDYGNSVAHIIAELRTFTNSSDNWDKMDTNYDSMSKTWVEDAVANYATTSNEWTWISTPKVLRGINGVTAVANPLEAYIAEAVVIAKADTAGTRLEAMREIIEKTVWDAVGYQGSLLALAAAQEDVGAGSLCTGSSQTDAMKAHWDVAAALLIGDGYHSVLGRAQKRGLEFGTMGAAGISKPYETIVKLLRDGQEIEGTNDMCADLHNIYEDIEAQMRVVYAQSILKYAYKIDKKLASGASVNAYDDIVAEGQAMYRVIAGDMLRKCATACSGAVGFFNTFFDIEISKQRGTWDYGNYCTARTHVVDFINTMSSHGVKEASLGTYSDAAYVNCALETNEDPARELKSLAGSYFTSELTHSSTAQATVSAKTQYAKALGLSKNVAHIVAEMDTFIRNEDVSASWDDMSSDFVEAYKAWTETAPYTSNEWNPRMTQYEFTKVAVGSSGKHAATGTPLSGYIAEAVTLAKSGKNYHEAAKEMIEKTMLDAVGFHAALNHLSYAQSSTVCVNNQKSADQEAAWDVAAALLIGDGYHSVMGRAQKRGVEFGTMGTAHTAKPYETILKLLRSGQEQKDCTDLHNIYEGIERQLRIVYSQCVIKYAFKIDTALKSGAVAAYGDDQAEGQALYRVIAGDVKAKGTSTFSDAYQFFDALFDVRTAPARGTWAYDNYCTAIANLKGVFGFTDSELGQYHKAYHVHCDIKTEFSSTSYADLVAHVHGLSSGGVSTKEIRAAEALAAISFIVALAGVIVGSIALHKSRKSGTTAFKSSYVVHNV</sequence>
<evidence type="ECO:0000313" key="2">
    <source>
        <dbReference type="EMBL" id="ABP00591.1"/>
    </source>
</evidence>
<reference evidence="2 3" key="1">
    <citation type="journal article" date="2007" name="Proc. Natl. Acad. Sci. U.S.A.">
        <title>The tiny eukaryote Ostreococcus provides genomic insights into the paradox of plankton speciation.</title>
        <authorList>
            <person name="Palenik B."/>
            <person name="Grimwood J."/>
            <person name="Aerts A."/>
            <person name="Rouze P."/>
            <person name="Salamov A."/>
            <person name="Putnam N."/>
            <person name="Dupont C."/>
            <person name="Jorgensen R."/>
            <person name="Derelle E."/>
            <person name="Rombauts S."/>
            <person name="Zhou K."/>
            <person name="Otillar R."/>
            <person name="Merchant S.S."/>
            <person name="Podell S."/>
            <person name="Gaasterland T."/>
            <person name="Napoli C."/>
            <person name="Gendler K."/>
            <person name="Manuell A."/>
            <person name="Tai V."/>
            <person name="Vallon O."/>
            <person name="Piganeau G."/>
            <person name="Jancek S."/>
            <person name="Heijde M."/>
            <person name="Jabbari K."/>
            <person name="Bowler C."/>
            <person name="Lohr M."/>
            <person name="Robbens S."/>
            <person name="Werner G."/>
            <person name="Dubchak I."/>
            <person name="Pazour G.J."/>
            <person name="Ren Q."/>
            <person name="Paulsen I."/>
            <person name="Delwiche C."/>
            <person name="Schmutz J."/>
            <person name="Rokhsar D."/>
            <person name="Van de Peer Y."/>
            <person name="Moreau H."/>
            <person name="Grigoriev I.V."/>
        </authorList>
    </citation>
    <scope>NUCLEOTIDE SEQUENCE [LARGE SCALE GENOMIC DNA]</scope>
    <source>
        <strain evidence="2 3">CCE9901</strain>
    </source>
</reference>
<feature type="transmembrane region" description="Helical" evidence="1">
    <location>
        <begin position="780"/>
        <end position="800"/>
    </location>
</feature>